<dbReference type="SUPFAM" id="SSF52317">
    <property type="entry name" value="Class I glutamine amidotransferase-like"/>
    <property type="match status" value="1"/>
</dbReference>
<dbReference type="InterPro" id="IPR002818">
    <property type="entry name" value="DJ-1/PfpI"/>
</dbReference>
<proteinExistence type="predicted"/>
<accession>A0A5N5VYG7</accession>
<evidence type="ECO:0000256" key="1">
    <source>
        <dbReference type="ARBA" id="ARBA00023015"/>
    </source>
</evidence>
<dbReference type="Gene3D" id="3.40.50.880">
    <property type="match status" value="1"/>
</dbReference>
<dbReference type="Proteomes" id="UP000327000">
    <property type="component" value="Unassembled WGS sequence"/>
</dbReference>
<organism evidence="5 6">
    <name type="scientific">Streptomyces mobaraensis</name>
    <name type="common">Streptoverticillium mobaraense</name>
    <dbReference type="NCBI Taxonomy" id="35621"/>
    <lineage>
        <taxon>Bacteria</taxon>
        <taxon>Bacillati</taxon>
        <taxon>Actinomycetota</taxon>
        <taxon>Actinomycetes</taxon>
        <taxon>Kitasatosporales</taxon>
        <taxon>Streptomycetaceae</taxon>
        <taxon>Streptomyces</taxon>
    </lineage>
</organism>
<dbReference type="InterPro" id="IPR018062">
    <property type="entry name" value="HTH_AraC-typ_CS"/>
</dbReference>
<dbReference type="Pfam" id="PF12833">
    <property type="entry name" value="HTH_18"/>
    <property type="match status" value="1"/>
</dbReference>
<evidence type="ECO:0000313" key="5">
    <source>
        <dbReference type="EMBL" id="KAB7832657.1"/>
    </source>
</evidence>
<protein>
    <submittedName>
        <fullName evidence="5">Helix-turn-helix domain-containing protein</fullName>
    </submittedName>
</protein>
<dbReference type="PANTHER" id="PTHR43130:SF3">
    <property type="entry name" value="HTH-TYPE TRANSCRIPTIONAL REGULATOR RV1931C"/>
    <property type="match status" value="1"/>
</dbReference>
<dbReference type="InterPro" id="IPR029062">
    <property type="entry name" value="Class_I_gatase-like"/>
</dbReference>
<dbReference type="Pfam" id="PF01965">
    <property type="entry name" value="DJ-1_PfpI"/>
    <property type="match status" value="1"/>
</dbReference>
<dbReference type="AlphaFoldDB" id="A0A5N5VYG7"/>
<reference evidence="5 6" key="1">
    <citation type="journal article" date="2019" name="Microb. Cell Fact.">
        <title>Exploring novel herbicidin analogues by transcriptional regulator overexpression and MS/MS molecular networking.</title>
        <authorList>
            <person name="Shi Y."/>
            <person name="Gu R."/>
            <person name="Li Y."/>
            <person name="Wang X."/>
            <person name="Ren W."/>
            <person name="Li X."/>
            <person name="Wang L."/>
            <person name="Xie Y."/>
            <person name="Hong B."/>
        </authorList>
    </citation>
    <scope>NUCLEOTIDE SEQUENCE [LARGE SCALE GENOMIC DNA]</scope>
    <source>
        <strain evidence="5 6">US-43</strain>
    </source>
</reference>
<feature type="domain" description="HTH araC/xylS-type" evidence="4">
    <location>
        <begin position="211"/>
        <end position="309"/>
    </location>
</feature>
<keyword evidence="2" id="KW-0238">DNA-binding</keyword>
<dbReference type="PROSITE" id="PS01124">
    <property type="entry name" value="HTH_ARAC_FAMILY_2"/>
    <property type="match status" value="1"/>
</dbReference>
<keyword evidence="6" id="KW-1185">Reference proteome</keyword>
<dbReference type="EMBL" id="VOKX01000144">
    <property type="protein sequence ID" value="KAB7832657.1"/>
    <property type="molecule type" value="Genomic_DNA"/>
</dbReference>
<sequence>MASVALAVTDGMPLLELAAACAIFGTDRPDLVDSWYDFTVCAPAGAQVGGWLQADTPHGLDELAAADTVIVPACQDVDQPQPADLIEAVRAAHDAGARVASICTGAFTLAAAGLLDGRRATTHWLHADALARRHPKVEVDPRVLYIDEGSVLTSAGRAAGIDLCLHMVRTDHGTAIANAVARRLVVAPHRSGGQAQFITAPVPPENGNRLTDVLAWALEELHRPLTVTDLARRAHMSPRNLGRHFAAVTGTTPLQWLLTQRLHRAQELLERTDDSVDRIAAQVGMGSGATLRRHFNRAFGVPPDTYRRTFRVDGRGERAAAQEATATPLAS</sequence>
<evidence type="ECO:0000259" key="4">
    <source>
        <dbReference type="PROSITE" id="PS01124"/>
    </source>
</evidence>
<keyword evidence="1" id="KW-0805">Transcription regulation</keyword>
<dbReference type="InterPro" id="IPR018060">
    <property type="entry name" value="HTH_AraC"/>
</dbReference>
<evidence type="ECO:0000256" key="2">
    <source>
        <dbReference type="ARBA" id="ARBA00023125"/>
    </source>
</evidence>
<dbReference type="OrthoDB" id="3992151at2"/>
<dbReference type="RefSeq" id="WP_040892375.1">
    <property type="nucleotide sequence ID" value="NZ_VOKX01000144.1"/>
</dbReference>
<dbReference type="CDD" id="cd03137">
    <property type="entry name" value="GATase1_AraC_1"/>
    <property type="match status" value="1"/>
</dbReference>
<name>A0A5N5VYG7_STRMB</name>
<dbReference type="SUPFAM" id="SSF46689">
    <property type="entry name" value="Homeodomain-like"/>
    <property type="match status" value="2"/>
</dbReference>
<evidence type="ECO:0000313" key="6">
    <source>
        <dbReference type="Proteomes" id="UP000327000"/>
    </source>
</evidence>
<keyword evidence="3" id="KW-0804">Transcription</keyword>
<comment type="caution">
    <text evidence="5">The sequence shown here is derived from an EMBL/GenBank/DDBJ whole genome shotgun (WGS) entry which is preliminary data.</text>
</comment>
<dbReference type="InterPro" id="IPR009057">
    <property type="entry name" value="Homeodomain-like_sf"/>
</dbReference>
<dbReference type="SMART" id="SM00342">
    <property type="entry name" value="HTH_ARAC"/>
    <property type="match status" value="1"/>
</dbReference>
<dbReference type="GO" id="GO:0003700">
    <property type="term" value="F:DNA-binding transcription factor activity"/>
    <property type="evidence" value="ECO:0007669"/>
    <property type="project" value="InterPro"/>
</dbReference>
<dbReference type="PANTHER" id="PTHR43130">
    <property type="entry name" value="ARAC-FAMILY TRANSCRIPTIONAL REGULATOR"/>
    <property type="match status" value="1"/>
</dbReference>
<dbReference type="Gene3D" id="1.10.10.60">
    <property type="entry name" value="Homeodomain-like"/>
    <property type="match status" value="1"/>
</dbReference>
<dbReference type="PROSITE" id="PS00041">
    <property type="entry name" value="HTH_ARAC_FAMILY_1"/>
    <property type="match status" value="1"/>
</dbReference>
<gene>
    <name evidence="5" type="ORF">FRZ00_34585</name>
</gene>
<dbReference type="InterPro" id="IPR052158">
    <property type="entry name" value="INH-QAR"/>
</dbReference>
<dbReference type="GO" id="GO:0043565">
    <property type="term" value="F:sequence-specific DNA binding"/>
    <property type="evidence" value="ECO:0007669"/>
    <property type="project" value="InterPro"/>
</dbReference>
<evidence type="ECO:0000256" key="3">
    <source>
        <dbReference type="ARBA" id="ARBA00023163"/>
    </source>
</evidence>